<comment type="caution">
    <text evidence="1">The sequence shown here is derived from an EMBL/GenBank/DDBJ whole genome shotgun (WGS) entry which is preliminary data.</text>
</comment>
<name>A0A853F5I0_9GAMM</name>
<proteinExistence type="predicted"/>
<sequence>MKRESLKQLWSTIPMVPNQQPLLTSNTKKDHYMALDSWPWTQTNGGMVELANDIPLKLTISLDLKRPIPIYKQTQTAVLKRPYAVTKVE</sequence>
<protein>
    <submittedName>
        <fullName evidence="1">Uncharacterized protein</fullName>
    </submittedName>
</protein>
<organism evidence="1 2">
    <name type="scientific">Candidatus Thiodubiliella endoseptemdiera</name>
    <dbReference type="NCBI Taxonomy" id="2738886"/>
    <lineage>
        <taxon>Bacteria</taxon>
        <taxon>Pseudomonadati</taxon>
        <taxon>Pseudomonadota</taxon>
        <taxon>Gammaproteobacteria</taxon>
        <taxon>Candidatus Pseudothioglobaceae</taxon>
        <taxon>Candidatus Thiodubiliella</taxon>
    </lineage>
</organism>
<evidence type="ECO:0000313" key="1">
    <source>
        <dbReference type="EMBL" id="NYT28768.1"/>
    </source>
</evidence>
<accession>A0A853F5I0</accession>
<gene>
    <name evidence="1" type="ORF">H0A76_13540</name>
</gene>
<dbReference type="AlphaFoldDB" id="A0A853F5I0"/>
<reference evidence="1 2" key="1">
    <citation type="submission" date="2020-05" db="EMBL/GenBank/DDBJ databases">
        <title>Horizontal transmission and recombination maintain forever young bacterial symbiont genomes.</title>
        <authorList>
            <person name="Russell S.L."/>
            <person name="Pepper-Tunick E."/>
            <person name="Svedberg J."/>
            <person name="Byrne A."/>
            <person name="Ruelas Castillo J."/>
            <person name="Vollmers C."/>
            <person name="Beinart R.A."/>
            <person name="Corbett-Detig R."/>
        </authorList>
    </citation>
    <scope>NUCLEOTIDE SEQUENCE [LARGE SCALE GENOMIC DNA]</scope>
    <source>
        <strain evidence="1">455</strain>
    </source>
</reference>
<evidence type="ECO:0000313" key="2">
    <source>
        <dbReference type="Proteomes" id="UP000568751"/>
    </source>
</evidence>
<dbReference type="EMBL" id="JACCHT010000024">
    <property type="protein sequence ID" value="NYT28768.1"/>
    <property type="molecule type" value="Genomic_DNA"/>
</dbReference>
<dbReference type="Proteomes" id="UP000568751">
    <property type="component" value="Unassembled WGS sequence"/>
</dbReference>